<dbReference type="Pfam" id="PF03852">
    <property type="entry name" value="Vsr"/>
    <property type="match status" value="1"/>
</dbReference>
<evidence type="ECO:0000256" key="6">
    <source>
        <dbReference type="PIRNR" id="PIRNR018267"/>
    </source>
</evidence>
<evidence type="ECO:0000256" key="3">
    <source>
        <dbReference type="ARBA" id="ARBA00022763"/>
    </source>
</evidence>
<dbReference type="NCBIfam" id="TIGR00632">
    <property type="entry name" value="vsr"/>
    <property type="match status" value="1"/>
</dbReference>
<dbReference type="InterPro" id="IPR004603">
    <property type="entry name" value="DNA_mismatch_endonuc_vsr"/>
</dbReference>
<evidence type="ECO:0000313" key="8">
    <source>
        <dbReference type="Proteomes" id="UP001205861"/>
    </source>
</evidence>
<dbReference type="CDD" id="cd00221">
    <property type="entry name" value="Vsr"/>
    <property type="match status" value="1"/>
</dbReference>
<dbReference type="PIRSF" id="PIRSF018267">
    <property type="entry name" value="VSR_endonuc"/>
    <property type="match status" value="1"/>
</dbReference>
<proteinExistence type="inferred from homology"/>
<keyword evidence="4 6" id="KW-0378">Hydrolase</keyword>
<sequence length="139" mass="16279">MDVVDPAKRSQMMAGIRSKNTLPEMVVRRFLHARGFRYRLHARNLPGSPDLALSKYKVAIFVHGCFWHRHPSCKYATTPSSNTERWLHKFRQNVARDTRDMAALSAFGWRVITVWECELRREGENRLERLIAEIQRSSP</sequence>
<evidence type="ECO:0000256" key="4">
    <source>
        <dbReference type="ARBA" id="ARBA00022801"/>
    </source>
</evidence>
<dbReference type="Gene3D" id="3.40.960.10">
    <property type="entry name" value="VSR Endonuclease"/>
    <property type="match status" value="1"/>
</dbReference>
<evidence type="ECO:0000256" key="2">
    <source>
        <dbReference type="ARBA" id="ARBA00022759"/>
    </source>
</evidence>
<dbReference type="Proteomes" id="UP001205861">
    <property type="component" value="Unassembled WGS sequence"/>
</dbReference>
<comment type="caution">
    <text evidence="7">The sequence shown here is derived from an EMBL/GenBank/DDBJ whole genome shotgun (WGS) entry which is preliminary data.</text>
</comment>
<keyword evidence="3 6" id="KW-0227">DNA damage</keyword>
<name>A0ABT2BPC2_9BURK</name>
<dbReference type="EMBL" id="JANUGV010000006">
    <property type="protein sequence ID" value="MCS0610360.1"/>
    <property type="molecule type" value="Genomic_DNA"/>
</dbReference>
<evidence type="ECO:0000256" key="5">
    <source>
        <dbReference type="ARBA" id="ARBA00023204"/>
    </source>
</evidence>
<keyword evidence="1 6" id="KW-0540">Nuclease</keyword>
<keyword evidence="2 6" id="KW-0255">Endonuclease</keyword>
<accession>A0ABT2BPC2</accession>
<dbReference type="SUPFAM" id="SSF52980">
    <property type="entry name" value="Restriction endonuclease-like"/>
    <property type="match status" value="1"/>
</dbReference>
<gene>
    <name evidence="7" type="primary">vsr</name>
    <name evidence="7" type="ORF">NX773_19515</name>
</gene>
<dbReference type="EC" id="3.1.-.-" evidence="6"/>
<dbReference type="GO" id="GO:0004519">
    <property type="term" value="F:endonuclease activity"/>
    <property type="evidence" value="ECO:0007669"/>
    <property type="project" value="UniProtKB-KW"/>
</dbReference>
<comment type="similarity">
    <text evidence="6">Belongs to the vsr family.</text>
</comment>
<evidence type="ECO:0000256" key="1">
    <source>
        <dbReference type="ARBA" id="ARBA00022722"/>
    </source>
</evidence>
<comment type="function">
    <text evidence="6">May nick specific sequences that contain T:G mispairs resulting from m5C-deamination.</text>
</comment>
<dbReference type="RefSeq" id="WP_258857952.1">
    <property type="nucleotide sequence ID" value="NZ_JANUGV010000006.1"/>
</dbReference>
<reference evidence="7 8" key="1">
    <citation type="submission" date="2022-08" db="EMBL/GenBank/DDBJ databases">
        <title>Reclassification of Massilia species as members of the genera Telluria, Duganella, Pseudoduganella, Mokoshia gen. nov. and Zemynaea gen. nov. using orthogonal and non-orthogonal genome-based approaches.</title>
        <authorList>
            <person name="Bowman J.P."/>
        </authorList>
    </citation>
    <scope>NUCLEOTIDE SEQUENCE [LARGE SCALE GENOMIC DNA]</scope>
    <source>
        <strain evidence="7 8">JCM 31607</strain>
    </source>
</reference>
<keyword evidence="8" id="KW-1185">Reference proteome</keyword>
<protein>
    <recommendedName>
        <fullName evidence="6">Very short patch repair endonuclease</fullName>
        <ecNumber evidence="6">3.1.-.-</ecNumber>
    </recommendedName>
</protein>
<keyword evidence="5 6" id="KW-0234">DNA repair</keyword>
<dbReference type="InterPro" id="IPR011335">
    <property type="entry name" value="Restrct_endonuc-II-like"/>
</dbReference>
<organism evidence="7 8">
    <name type="scientific">Massilia solisilvae</name>
    <dbReference type="NCBI Taxonomy" id="1811225"/>
    <lineage>
        <taxon>Bacteria</taxon>
        <taxon>Pseudomonadati</taxon>
        <taxon>Pseudomonadota</taxon>
        <taxon>Betaproteobacteria</taxon>
        <taxon>Burkholderiales</taxon>
        <taxon>Oxalobacteraceae</taxon>
        <taxon>Telluria group</taxon>
        <taxon>Massilia</taxon>
    </lineage>
</organism>
<evidence type="ECO:0000313" key="7">
    <source>
        <dbReference type="EMBL" id="MCS0610360.1"/>
    </source>
</evidence>